<evidence type="ECO:0000259" key="1">
    <source>
        <dbReference type="Pfam" id="PF08241"/>
    </source>
</evidence>
<dbReference type="STRING" id="1449976.KALB_2437"/>
<dbReference type="SUPFAM" id="SSF53335">
    <property type="entry name" value="S-adenosyl-L-methionine-dependent methyltransferases"/>
    <property type="match status" value="1"/>
</dbReference>
<dbReference type="Pfam" id="PF08241">
    <property type="entry name" value="Methyltransf_11"/>
    <property type="match status" value="1"/>
</dbReference>
<dbReference type="InterPro" id="IPR029063">
    <property type="entry name" value="SAM-dependent_MTases_sf"/>
</dbReference>
<dbReference type="InterPro" id="IPR050508">
    <property type="entry name" value="Methyltransf_Superfamily"/>
</dbReference>
<sequence length="192" mass="20957">MPMNLVHRKLCSSQYWARAVEKHGMPWALDGVPLGAHVLEIGPGFGATTRVLRKRVARLTAVEVDEASTEQLRAEFGDTVRVLHGDGADLPLPDNEFDSVVCFTMLHHVPSPALQDRLFAEAQRVLRPGGVFAGSDSRTSFLFRQLHRGDTMVMVEPGGLPDRLLSAGFEGVSVLAKPGAFRFSARKPVSTL</sequence>
<gene>
    <name evidence="2" type="ORF">KALB_2437</name>
</gene>
<feature type="domain" description="Methyltransferase type 11" evidence="1">
    <location>
        <begin position="39"/>
        <end position="133"/>
    </location>
</feature>
<dbReference type="CDD" id="cd02440">
    <property type="entry name" value="AdoMet_MTases"/>
    <property type="match status" value="1"/>
</dbReference>
<proteinExistence type="predicted"/>
<evidence type="ECO:0000313" key="2">
    <source>
        <dbReference type="EMBL" id="AHH95805.1"/>
    </source>
</evidence>
<dbReference type="PANTHER" id="PTHR42912:SF93">
    <property type="entry name" value="N6-ADENOSINE-METHYLTRANSFERASE TMT1A"/>
    <property type="match status" value="1"/>
</dbReference>
<dbReference type="PANTHER" id="PTHR42912">
    <property type="entry name" value="METHYLTRANSFERASE"/>
    <property type="match status" value="1"/>
</dbReference>
<dbReference type="Gene3D" id="3.40.50.150">
    <property type="entry name" value="Vaccinia Virus protein VP39"/>
    <property type="match status" value="1"/>
</dbReference>
<accession>W5W4W1</accession>
<reference evidence="2 3" key="1">
    <citation type="journal article" date="2014" name="BMC Genomics">
        <title>Complete genome sequence of producer of the glycopeptide antibiotic Aculeximycin Kutzneria albida DSM 43870T, a representative of minor genus of Pseudonocardiaceae.</title>
        <authorList>
            <person name="Rebets Y."/>
            <person name="Tokovenko B."/>
            <person name="Lushchyk I."/>
            <person name="Ruckert C."/>
            <person name="Zaburannyi N."/>
            <person name="Bechthold A."/>
            <person name="Kalinowski J."/>
            <person name="Luzhetskyy A."/>
        </authorList>
    </citation>
    <scope>NUCLEOTIDE SEQUENCE [LARGE SCALE GENOMIC DNA]</scope>
    <source>
        <strain evidence="2">DSM 43870</strain>
    </source>
</reference>
<dbReference type="eggNOG" id="COG2226">
    <property type="taxonomic scope" value="Bacteria"/>
</dbReference>
<dbReference type="OrthoDB" id="9805171at2"/>
<dbReference type="EMBL" id="CP007155">
    <property type="protein sequence ID" value="AHH95805.1"/>
    <property type="molecule type" value="Genomic_DNA"/>
</dbReference>
<dbReference type="KEGG" id="kal:KALB_2437"/>
<protein>
    <recommendedName>
        <fullName evidence="1">Methyltransferase type 11 domain-containing protein</fullName>
    </recommendedName>
</protein>
<dbReference type="PATRIC" id="fig|1449976.3.peg.2439"/>
<dbReference type="InterPro" id="IPR013216">
    <property type="entry name" value="Methyltransf_11"/>
</dbReference>
<dbReference type="RefSeq" id="WP_025355967.1">
    <property type="nucleotide sequence ID" value="NZ_CP007155.1"/>
</dbReference>
<dbReference type="HOGENOM" id="CLU_037990_10_3_11"/>
<keyword evidence="3" id="KW-1185">Reference proteome</keyword>
<dbReference type="GO" id="GO:0008757">
    <property type="term" value="F:S-adenosylmethionine-dependent methyltransferase activity"/>
    <property type="evidence" value="ECO:0007669"/>
    <property type="project" value="InterPro"/>
</dbReference>
<evidence type="ECO:0000313" key="3">
    <source>
        <dbReference type="Proteomes" id="UP000019225"/>
    </source>
</evidence>
<name>W5W4W1_9PSEU</name>
<organism evidence="2 3">
    <name type="scientific">Kutzneria albida DSM 43870</name>
    <dbReference type="NCBI Taxonomy" id="1449976"/>
    <lineage>
        <taxon>Bacteria</taxon>
        <taxon>Bacillati</taxon>
        <taxon>Actinomycetota</taxon>
        <taxon>Actinomycetes</taxon>
        <taxon>Pseudonocardiales</taxon>
        <taxon>Pseudonocardiaceae</taxon>
        <taxon>Kutzneria</taxon>
    </lineage>
</organism>
<dbReference type="AlphaFoldDB" id="W5W4W1"/>
<dbReference type="Proteomes" id="UP000019225">
    <property type="component" value="Chromosome"/>
</dbReference>